<evidence type="ECO:0000256" key="1">
    <source>
        <dbReference type="SAM" id="MobiDB-lite"/>
    </source>
</evidence>
<feature type="compositionally biased region" description="Low complexity" evidence="1">
    <location>
        <begin position="230"/>
        <end position="255"/>
    </location>
</feature>
<feature type="transmembrane region" description="Helical" evidence="2">
    <location>
        <begin position="74"/>
        <end position="93"/>
    </location>
</feature>
<dbReference type="KEGG" id="csg:Cylst_5802"/>
<sequence>MANLNEHEVDKTVVSKESSTDINGNTHTNLTRNTETVSNSKTNPQSYQQGYVQGRNNAQANLAERDDSNASRGLLLGIIFTSLIGLIAGAVWYSNQRNNEAVENAAPIVIPVPNKVAPSPAAVQSPPTQTTIIERTREVPVLVPQQQVRPAAAPSPPTINVTVPPAAAPSPPAVNVTVPPQRPAAAQKAPSATQTIPKEIPSPKTPISNTPVLEQKNDTSKTTAPKQAETSNSTSDSDSSTISTPSTPSSSGSTP</sequence>
<dbReference type="AlphaFoldDB" id="K9X800"/>
<feature type="region of interest" description="Disordered" evidence="1">
    <location>
        <begin position="163"/>
        <end position="255"/>
    </location>
</feature>
<proteinExistence type="predicted"/>
<dbReference type="PATRIC" id="fig|56107.3.peg.6379"/>
<evidence type="ECO:0000313" key="4">
    <source>
        <dbReference type="Proteomes" id="UP000010475"/>
    </source>
</evidence>
<keyword evidence="2" id="KW-0472">Membrane</keyword>
<evidence type="ECO:0000256" key="2">
    <source>
        <dbReference type="SAM" id="Phobius"/>
    </source>
</evidence>
<feature type="compositionally biased region" description="Basic and acidic residues" evidence="1">
    <location>
        <begin position="1"/>
        <end position="14"/>
    </location>
</feature>
<dbReference type="eggNOG" id="COG5373">
    <property type="taxonomic scope" value="Bacteria"/>
</dbReference>
<feature type="region of interest" description="Disordered" evidence="1">
    <location>
        <begin position="1"/>
        <end position="48"/>
    </location>
</feature>
<organism evidence="3 4">
    <name type="scientific">Cylindrospermum stagnale PCC 7417</name>
    <dbReference type="NCBI Taxonomy" id="56107"/>
    <lineage>
        <taxon>Bacteria</taxon>
        <taxon>Bacillati</taxon>
        <taxon>Cyanobacteriota</taxon>
        <taxon>Cyanophyceae</taxon>
        <taxon>Nostocales</taxon>
        <taxon>Nostocaceae</taxon>
        <taxon>Cylindrospermum</taxon>
    </lineage>
</organism>
<feature type="compositionally biased region" description="Low complexity" evidence="1">
    <location>
        <begin position="173"/>
        <end position="194"/>
    </location>
</feature>
<dbReference type="EMBL" id="CP003642">
    <property type="protein sequence ID" value="AFZ27792.1"/>
    <property type="molecule type" value="Genomic_DNA"/>
</dbReference>
<dbReference type="HOGENOM" id="CLU_099426_0_0_3"/>
<dbReference type="STRING" id="56107.Cylst_5802"/>
<evidence type="ECO:0000313" key="3">
    <source>
        <dbReference type="EMBL" id="AFZ27792.1"/>
    </source>
</evidence>
<keyword evidence="2" id="KW-1133">Transmembrane helix</keyword>
<dbReference type="Proteomes" id="UP000010475">
    <property type="component" value="Chromosome"/>
</dbReference>
<feature type="compositionally biased region" description="Polar residues" evidence="1">
    <location>
        <begin position="15"/>
        <end position="48"/>
    </location>
</feature>
<feature type="compositionally biased region" description="Polar residues" evidence="1">
    <location>
        <begin position="220"/>
        <end position="229"/>
    </location>
</feature>
<gene>
    <name evidence="3" type="ORF">Cylst_5802</name>
</gene>
<accession>K9X800</accession>
<dbReference type="RefSeq" id="WP_015211026.1">
    <property type="nucleotide sequence ID" value="NC_019757.1"/>
</dbReference>
<name>K9X800_9NOST</name>
<protein>
    <submittedName>
        <fullName evidence="3">Uncharacterized protein</fullName>
    </submittedName>
</protein>
<reference evidence="3 4" key="1">
    <citation type="submission" date="2012-06" db="EMBL/GenBank/DDBJ databases">
        <title>Finished chromosome of genome of Cylindrospermum stagnale PCC 7417.</title>
        <authorList>
            <consortium name="US DOE Joint Genome Institute"/>
            <person name="Gugger M."/>
            <person name="Coursin T."/>
            <person name="Rippka R."/>
            <person name="Tandeau De Marsac N."/>
            <person name="Huntemann M."/>
            <person name="Wei C.-L."/>
            <person name="Han J."/>
            <person name="Detter J.C."/>
            <person name="Han C."/>
            <person name="Tapia R."/>
            <person name="Chen A."/>
            <person name="Kyrpides N."/>
            <person name="Mavromatis K."/>
            <person name="Markowitz V."/>
            <person name="Szeto E."/>
            <person name="Ivanova N."/>
            <person name="Pagani I."/>
            <person name="Pati A."/>
            <person name="Goodwin L."/>
            <person name="Nordberg H.P."/>
            <person name="Cantor M.N."/>
            <person name="Hua S.X."/>
            <person name="Woyke T."/>
            <person name="Kerfeld C.A."/>
        </authorList>
    </citation>
    <scope>NUCLEOTIDE SEQUENCE [LARGE SCALE GENOMIC DNA]</scope>
    <source>
        <strain evidence="3 4">PCC 7417</strain>
    </source>
</reference>
<keyword evidence="2" id="KW-0812">Transmembrane</keyword>
<keyword evidence="4" id="KW-1185">Reference proteome</keyword>
<dbReference type="OrthoDB" id="427755at2"/>